<protein>
    <submittedName>
        <fullName evidence="2">Uncharacterized protein</fullName>
    </submittedName>
</protein>
<feature type="signal peptide" evidence="1">
    <location>
        <begin position="1"/>
        <end position="23"/>
    </location>
</feature>
<keyword evidence="1" id="KW-0732">Signal</keyword>
<sequence>MKTKFMLSAVLSCLILAPLYVQANDKVSNTYNPQKYQQVCKGKSLGDAVSYAAHGIIWNGTCQAQFIPSGNYKNIKGNETELTSICKSDMKSKAMNIEGKEYVGKCALAFTAPAP</sequence>
<accession>A0A0N9VZY0</accession>
<dbReference type="Proteomes" id="UP000064939">
    <property type="component" value="Chromosome"/>
</dbReference>
<feature type="chain" id="PRO_5006039727" evidence="1">
    <location>
        <begin position="24"/>
        <end position="115"/>
    </location>
</feature>
<evidence type="ECO:0000256" key="1">
    <source>
        <dbReference type="SAM" id="SignalP"/>
    </source>
</evidence>
<dbReference type="KEGG" id="aei:AOY20_09900"/>
<dbReference type="OrthoDB" id="6692658at2"/>
<dbReference type="RefSeq" id="WP_054581702.1">
    <property type="nucleotide sequence ID" value="NZ_CP012808.1"/>
</dbReference>
<gene>
    <name evidence="2" type="ORF">AOY20_09900</name>
</gene>
<proteinExistence type="predicted"/>
<evidence type="ECO:0000313" key="2">
    <source>
        <dbReference type="EMBL" id="ALH95814.1"/>
    </source>
</evidence>
<reference evidence="2 3" key="1">
    <citation type="journal article" date="2015" name="Int. J. Syst. Evol. Microbiol.">
        <title>Acinetobacter equi sp. nov. isolated from horse faeces.</title>
        <authorList>
            <person name="Poppel M.T."/>
            <person name="Skiebe E."/>
            <person name="Laue M."/>
            <person name="Bergmann H."/>
            <person name="Ebersberger I."/>
            <person name="Garn T."/>
            <person name="Fruth A."/>
            <person name="Baumgardt S."/>
            <person name="Busse H.J."/>
            <person name="Wilharm G."/>
        </authorList>
    </citation>
    <scope>NUCLEOTIDE SEQUENCE [LARGE SCALE GENOMIC DNA]</scope>
    <source>
        <strain evidence="2 3">114</strain>
    </source>
</reference>
<name>A0A0N9VZY0_9GAMM</name>
<keyword evidence="3" id="KW-1185">Reference proteome</keyword>
<organism evidence="2 3">
    <name type="scientific">Acinetobacter equi</name>
    <dbReference type="NCBI Taxonomy" id="1324350"/>
    <lineage>
        <taxon>Bacteria</taxon>
        <taxon>Pseudomonadati</taxon>
        <taxon>Pseudomonadota</taxon>
        <taxon>Gammaproteobacteria</taxon>
        <taxon>Moraxellales</taxon>
        <taxon>Moraxellaceae</taxon>
        <taxon>Acinetobacter</taxon>
    </lineage>
</organism>
<dbReference type="AlphaFoldDB" id="A0A0N9VZY0"/>
<evidence type="ECO:0000313" key="3">
    <source>
        <dbReference type="Proteomes" id="UP000064939"/>
    </source>
</evidence>
<dbReference type="EMBL" id="CP012808">
    <property type="protein sequence ID" value="ALH95814.1"/>
    <property type="molecule type" value="Genomic_DNA"/>
</dbReference>